<keyword evidence="3 6" id="KW-0812">Transmembrane</keyword>
<dbReference type="PANTHER" id="PTHR36115">
    <property type="entry name" value="PROLINE-RICH ANTIGEN HOMOLOG-RELATED"/>
    <property type="match status" value="1"/>
</dbReference>
<dbReference type="InterPro" id="IPR051791">
    <property type="entry name" value="Pra-immunoreactive"/>
</dbReference>
<evidence type="ECO:0000313" key="9">
    <source>
        <dbReference type="Proteomes" id="UP000256514"/>
    </source>
</evidence>
<protein>
    <submittedName>
        <fullName evidence="8">RDD family protein</fullName>
    </submittedName>
</protein>
<dbReference type="OrthoDB" id="5349007at2"/>
<dbReference type="Pfam" id="PF06271">
    <property type="entry name" value="RDD"/>
    <property type="match status" value="1"/>
</dbReference>
<evidence type="ECO:0000256" key="3">
    <source>
        <dbReference type="ARBA" id="ARBA00022692"/>
    </source>
</evidence>
<evidence type="ECO:0000256" key="5">
    <source>
        <dbReference type="ARBA" id="ARBA00023136"/>
    </source>
</evidence>
<name>A0A3D8ILZ3_9HELI</name>
<keyword evidence="2" id="KW-1003">Cell membrane</keyword>
<sequence>MKKHTKPRWRTTKQAKYHTTTKAQKIHKMPFFLWERIIAFITDMFMINMPILYIAYFILGSKEAFLGNQSVIFVCVVSFGIILSLFIAANGQTPGYRYVGLQLVAQDEQNQKVSFVVAFLRYVLWIISMASIIGVCIAYFRQDRKTFYDLVCHTQIIQKPTAKPTESTKE</sequence>
<organism evidence="8 9">
    <name type="scientific">Helicobacter equorum</name>
    <dbReference type="NCBI Taxonomy" id="361872"/>
    <lineage>
        <taxon>Bacteria</taxon>
        <taxon>Pseudomonadati</taxon>
        <taxon>Campylobacterota</taxon>
        <taxon>Epsilonproteobacteria</taxon>
        <taxon>Campylobacterales</taxon>
        <taxon>Helicobacteraceae</taxon>
        <taxon>Helicobacter</taxon>
    </lineage>
</organism>
<evidence type="ECO:0000256" key="1">
    <source>
        <dbReference type="ARBA" id="ARBA00004651"/>
    </source>
</evidence>
<dbReference type="GO" id="GO:0005886">
    <property type="term" value="C:plasma membrane"/>
    <property type="evidence" value="ECO:0007669"/>
    <property type="project" value="UniProtKB-SubCell"/>
</dbReference>
<feature type="transmembrane region" description="Helical" evidence="6">
    <location>
        <begin position="71"/>
        <end position="89"/>
    </location>
</feature>
<evidence type="ECO:0000256" key="4">
    <source>
        <dbReference type="ARBA" id="ARBA00022989"/>
    </source>
</evidence>
<dbReference type="RefSeq" id="WP_115571514.1">
    <property type="nucleotide sequence ID" value="NZ_NXLT01000008.1"/>
</dbReference>
<dbReference type="InterPro" id="IPR010432">
    <property type="entry name" value="RDD"/>
</dbReference>
<reference evidence="8 9" key="1">
    <citation type="submission" date="2018-04" db="EMBL/GenBank/DDBJ databases">
        <title>Novel Campyloabacter and Helicobacter Species and Strains.</title>
        <authorList>
            <person name="Mannion A.J."/>
            <person name="Shen Z."/>
            <person name="Fox J.G."/>
        </authorList>
    </citation>
    <scope>NUCLEOTIDE SEQUENCE [LARGE SCALE GENOMIC DNA]</scope>
    <source>
        <strain evidence="8 9">MIT 12-6600</strain>
    </source>
</reference>
<keyword evidence="4 6" id="KW-1133">Transmembrane helix</keyword>
<accession>A0A3D8ILZ3</accession>
<proteinExistence type="predicted"/>
<keyword evidence="9" id="KW-1185">Reference proteome</keyword>
<evidence type="ECO:0000256" key="6">
    <source>
        <dbReference type="SAM" id="Phobius"/>
    </source>
</evidence>
<dbReference type="AlphaFoldDB" id="A0A3D8ILZ3"/>
<evidence type="ECO:0000313" key="8">
    <source>
        <dbReference type="EMBL" id="RDU66143.1"/>
    </source>
</evidence>
<comment type="subcellular location">
    <subcellularLocation>
        <location evidence="1">Cell membrane</location>
        <topology evidence="1">Multi-pass membrane protein</topology>
    </subcellularLocation>
</comment>
<gene>
    <name evidence="8" type="ORF">CQA54_07675</name>
</gene>
<feature type="transmembrane region" description="Helical" evidence="6">
    <location>
        <begin position="122"/>
        <end position="140"/>
    </location>
</feature>
<evidence type="ECO:0000259" key="7">
    <source>
        <dbReference type="Pfam" id="PF06271"/>
    </source>
</evidence>
<dbReference type="Proteomes" id="UP000256514">
    <property type="component" value="Unassembled WGS sequence"/>
</dbReference>
<feature type="domain" description="RDD" evidence="7">
    <location>
        <begin position="33"/>
        <end position="152"/>
    </location>
</feature>
<feature type="transmembrane region" description="Helical" evidence="6">
    <location>
        <begin position="37"/>
        <end position="59"/>
    </location>
</feature>
<evidence type="ECO:0000256" key="2">
    <source>
        <dbReference type="ARBA" id="ARBA00022475"/>
    </source>
</evidence>
<dbReference type="EMBL" id="NXLT01000008">
    <property type="protein sequence ID" value="RDU66143.1"/>
    <property type="molecule type" value="Genomic_DNA"/>
</dbReference>
<keyword evidence="5 6" id="KW-0472">Membrane</keyword>
<comment type="caution">
    <text evidence="8">The sequence shown here is derived from an EMBL/GenBank/DDBJ whole genome shotgun (WGS) entry which is preliminary data.</text>
</comment>